<organism evidence="1 2">
    <name type="scientific">Coemansia brasiliensis</name>
    <dbReference type="NCBI Taxonomy" id="2650707"/>
    <lineage>
        <taxon>Eukaryota</taxon>
        <taxon>Fungi</taxon>
        <taxon>Fungi incertae sedis</taxon>
        <taxon>Zoopagomycota</taxon>
        <taxon>Kickxellomycotina</taxon>
        <taxon>Kickxellomycetes</taxon>
        <taxon>Kickxellales</taxon>
        <taxon>Kickxellaceae</taxon>
        <taxon>Coemansia</taxon>
    </lineage>
</organism>
<evidence type="ECO:0000313" key="1">
    <source>
        <dbReference type="EMBL" id="KAJ2841686.1"/>
    </source>
</evidence>
<proteinExistence type="predicted"/>
<accession>A0A9W8I2H1</accession>
<sequence length="176" mass="19500">LNECNSEKICQEISWLGRNYGNILGNGVASTMTYSQASHQLALSHTNGLDFIYQLCNGEDAAQYVVLAMVQSDGVMRDIINAWKTRTFNDDGQEKNVKLTPFKRVLAGIQQATKVHSKLPGNQSKKPFRLHLLGTRSATVNLDTCELPDASGRSFVTIVDISSLRGLNNLNILQFR</sequence>
<gene>
    <name evidence="1" type="ORF">IWW36_006175</name>
</gene>
<dbReference type="AlphaFoldDB" id="A0A9W8I2H1"/>
<feature type="non-terminal residue" evidence="1">
    <location>
        <position position="1"/>
    </location>
</feature>
<reference evidence="1" key="1">
    <citation type="submission" date="2022-07" db="EMBL/GenBank/DDBJ databases">
        <title>Phylogenomic reconstructions and comparative analyses of Kickxellomycotina fungi.</title>
        <authorList>
            <person name="Reynolds N.K."/>
            <person name="Stajich J.E."/>
            <person name="Barry K."/>
            <person name="Grigoriev I.V."/>
            <person name="Crous P."/>
            <person name="Smith M.E."/>
        </authorList>
    </citation>
    <scope>NUCLEOTIDE SEQUENCE</scope>
    <source>
        <strain evidence="1">NRRL 1566</strain>
    </source>
</reference>
<comment type="caution">
    <text evidence="1">The sequence shown here is derived from an EMBL/GenBank/DDBJ whole genome shotgun (WGS) entry which is preliminary data.</text>
</comment>
<name>A0A9W8I2H1_9FUNG</name>
<dbReference type="Proteomes" id="UP001139887">
    <property type="component" value="Unassembled WGS sequence"/>
</dbReference>
<protein>
    <submittedName>
        <fullName evidence="1">Uncharacterized protein</fullName>
    </submittedName>
</protein>
<dbReference type="EMBL" id="JANBUW010002083">
    <property type="protein sequence ID" value="KAJ2841686.1"/>
    <property type="molecule type" value="Genomic_DNA"/>
</dbReference>
<evidence type="ECO:0000313" key="2">
    <source>
        <dbReference type="Proteomes" id="UP001139887"/>
    </source>
</evidence>
<keyword evidence="2" id="KW-1185">Reference proteome</keyword>